<keyword evidence="2" id="KW-1185">Reference proteome</keyword>
<protein>
    <submittedName>
        <fullName evidence="1">Uncharacterized protein</fullName>
    </submittedName>
</protein>
<evidence type="ECO:0000313" key="1">
    <source>
        <dbReference type="EMBL" id="REH39087.1"/>
    </source>
</evidence>
<reference evidence="1 2" key="1">
    <citation type="submission" date="2018-08" db="EMBL/GenBank/DDBJ databases">
        <title>Genomic Encyclopedia of Type Strains, Phase IV (KMG-IV): sequencing the most valuable type-strain genomes for metagenomic binning, comparative biology and taxonomic classification.</title>
        <authorList>
            <person name="Goeker M."/>
        </authorList>
    </citation>
    <scope>NUCLEOTIDE SEQUENCE [LARGE SCALE GENOMIC DNA]</scope>
    <source>
        <strain evidence="1 2">DSM 26022</strain>
    </source>
</reference>
<evidence type="ECO:0000313" key="2">
    <source>
        <dbReference type="Proteomes" id="UP000256774"/>
    </source>
</evidence>
<proteinExistence type="predicted"/>
<gene>
    <name evidence="1" type="ORF">DFR26_1266</name>
</gene>
<dbReference type="AlphaFoldDB" id="A0A3E0H759"/>
<name>A0A3E0H759_9GAMM</name>
<sequence length="99" mass="11287">MNVINLDAVRLQHRKECSNRIVLRMAQALLNTYSVSPLLDLAAVLGYEQSLTNQEALTRYIKEQMRMVDEPLASAVFNIMCDRLQYTLSRLPSHQHGGL</sequence>
<dbReference type="RefSeq" id="WP_147300271.1">
    <property type="nucleotide sequence ID" value="NZ_QUNR01000002.1"/>
</dbReference>
<comment type="caution">
    <text evidence="1">The sequence shown here is derived from an EMBL/GenBank/DDBJ whole genome shotgun (WGS) entry which is preliminary data.</text>
</comment>
<dbReference type="EMBL" id="QUNR01000002">
    <property type="protein sequence ID" value="REH39087.1"/>
    <property type="molecule type" value="Genomic_DNA"/>
</dbReference>
<organism evidence="1 2">
    <name type="scientific">Paraperlucidibaca baekdonensis</name>
    <dbReference type="NCBI Taxonomy" id="748120"/>
    <lineage>
        <taxon>Bacteria</taxon>
        <taxon>Pseudomonadati</taxon>
        <taxon>Pseudomonadota</taxon>
        <taxon>Gammaproteobacteria</taxon>
        <taxon>Moraxellales</taxon>
        <taxon>Moraxellaceae</taxon>
        <taxon>Paraperlucidibaca</taxon>
    </lineage>
</organism>
<dbReference type="Proteomes" id="UP000256774">
    <property type="component" value="Unassembled WGS sequence"/>
</dbReference>
<accession>A0A3E0H759</accession>